<gene>
    <name evidence="4" type="ORF">EV189_0424</name>
</gene>
<keyword evidence="2" id="KW-1133">Transmembrane helix</keyword>
<dbReference type="OrthoDB" id="9799090at2"/>
<evidence type="ECO:0000313" key="4">
    <source>
        <dbReference type="EMBL" id="RZS91190.1"/>
    </source>
</evidence>
<comment type="caution">
    <text evidence="4">The sequence shown here is derived from an EMBL/GenBank/DDBJ whole genome shotgun (WGS) entry which is preliminary data.</text>
</comment>
<dbReference type="Pfam" id="PF02254">
    <property type="entry name" value="TrkA_N"/>
    <property type="match status" value="1"/>
</dbReference>
<dbReference type="EMBL" id="SGXD01000001">
    <property type="protein sequence ID" value="RZS91190.1"/>
    <property type="molecule type" value="Genomic_DNA"/>
</dbReference>
<dbReference type="SUPFAM" id="SSF81324">
    <property type="entry name" value="Voltage-gated potassium channels"/>
    <property type="match status" value="1"/>
</dbReference>
<evidence type="ECO:0000256" key="2">
    <source>
        <dbReference type="SAM" id="Phobius"/>
    </source>
</evidence>
<dbReference type="InterPro" id="IPR036291">
    <property type="entry name" value="NAD(P)-bd_dom_sf"/>
</dbReference>
<keyword evidence="4" id="KW-0406">Ion transport</keyword>
<dbReference type="RefSeq" id="WP_130491289.1">
    <property type="nucleotide sequence ID" value="NZ_SGXD01000001.1"/>
</dbReference>
<dbReference type="PANTHER" id="PTHR43833">
    <property type="entry name" value="POTASSIUM CHANNEL PROTEIN 2-RELATED-RELATED"/>
    <property type="match status" value="1"/>
</dbReference>
<dbReference type="PROSITE" id="PS51201">
    <property type="entry name" value="RCK_N"/>
    <property type="match status" value="1"/>
</dbReference>
<protein>
    <submittedName>
        <fullName evidence="4">Voltage-gated potassium channel</fullName>
    </submittedName>
</protein>
<name>A0A4Q7NW12_9ACTN</name>
<keyword evidence="2" id="KW-0812">Transmembrane</keyword>
<feature type="domain" description="RCK N-terminal" evidence="3">
    <location>
        <begin position="129"/>
        <end position="249"/>
    </location>
</feature>
<dbReference type="Proteomes" id="UP000293638">
    <property type="component" value="Unassembled WGS sequence"/>
</dbReference>
<dbReference type="Gene3D" id="3.40.50.720">
    <property type="entry name" value="NAD(P)-binding Rossmann-like Domain"/>
    <property type="match status" value="1"/>
</dbReference>
<dbReference type="GO" id="GO:0034220">
    <property type="term" value="P:monoatomic ion transmembrane transport"/>
    <property type="evidence" value="ECO:0007669"/>
    <property type="project" value="UniProtKB-KW"/>
</dbReference>
<proteinExistence type="predicted"/>
<dbReference type="InterPro" id="IPR003148">
    <property type="entry name" value="RCK_N"/>
</dbReference>
<keyword evidence="2" id="KW-0472">Membrane</keyword>
<feature type="transmembrane region" description="Helical" evidence="2">
    <location>
        <begin position="20"/>
        <end position="41"/>
    </location>
</feature>
<feature type="transmembrane region" description="Helical" evidence="2">
    <location>
        <begin position="89"/>
        <end position="111"/>
    </location>
</feature>
<accession>A0A4Q7NW12</accession>
<dbReference type="Pfam" id="PF07885">
    <property type="entry name" value="Ion_trans_2"/>
    <property type="match status" value="1"/>
</dbReference>
<organism evidence="4 5">
    <name type="scientific">Motilibacter rhizosphaerae</name>
    <dbReference type="NCBI Taxonomy" id="598652"/>
    <lineage>
        <taxon>Bacteria</taxon>
        <taxon>Bacillati</taxon>
        <taxon>Actinomycetota</taxon>
        <taxon>Actinomycetes</taxon>
        <taxon>Motilibacterales</taxon>
        <taxon>Motilibacteraceae</taxon>
        <taxon>Motilibacter</taxon>
    </lineage>
</organism>
<evidence type="ECO:0000256" key="1">
    <source>
        <dbReference type="ARBA" id="ARBA00004651"/>
    </source>
</evidence>
<keyword evidence="4" id="KW-0813">Transport</keyword>
<sequence>MQQPAPLRVRLPTRAPGRPLVAIAKRFAFAGVLVLLNWGLVLVERGGYTDNADGHVSVVDALYYTTVTLSTTGYGDITPVTTSARLVNALVVTPMRLLFVVVLVGTTISALTERSRQELRLSRWRSRVDRHVVVLGYGTKGRNAVRALLLQGHPREQVVVVDADERATASAAADGLVAVVGSATDRRALAEALVERAATVVVALGADDTAVLASLAVRRQAPQVTVVAAAREADNAELLRQSGASSVIVSSETTGRLLGLATGSPAAVDVVEDLLSFGTGLDVLDRGVAPDEVGRAASSLGVPVLAVVRGGRTLLYDDPQAATLQDGDRVVVLRTSGTGG</sequence>
<dbReference type="SUPFAM" id="SSF51735">
    <property type="entry name" value="NAD(P)-binding Rossmann-fold domains"/>
    <property type="match status" value="1"/>
</dbReference>
<comment type="subcellular location">
    <subcellularLocation>
        <location evidence="1">Cell membrane</location>
        <topology evidence="1">Multi-pass membrane protein</topology>
    </subcellularLocation>
</comment>
<reference evidence="4 5" key="1">
    <citation type="submission" date="2019-02" db="EMBL/GenBank/DDBJ databases">
        <title>Genomic Encyclopedia of Type Strains, Phase IV (KMG-IV): sequencing the most valuable type-strain genomes for metagenomic binning, comparative biology and taxonomic classification.</title>
        <authorList>
            <person name="Goeker M."/>
        </authorList>
    </citation>
    <scope>NUCLEOTIDE SEQUENCE [LARGE SCALE GENOMIC DNA]</scope>
    <source>
        <strain evidence="4 5">DSM 45622</strain>
    </source>
</reference>
<dbReference type="GO" id="GO:0006813">
    <property type="term" value="P:potassium ion transport"/>
    <property type="evidence" value="ECO:0007669"/>
    <property type="project" value="InterPro"/>
</dbReference>
<dbReference type="Gene3D" id="1.10.287.70">
    <property type="match status" value="1"/>
</dbReference>
<dbReference type="InterPro" id="IPR050721">
    <property type="entry name" value="Trk_Ktr_HKT_K-transport"/>
</dbReference>
<dbReference type="AlphaFoldDB" id="A0A4Q7NW12"/>
<dbReference type="InterPro" id="IPR013099">
    <property type="entry name" value="K_chnl_dom"/>
</dbReference>
<dbReference type="PANTHER" id="PTHR43833:SF9">
    <property type="entry name" value="POTASSIUM CHANNEL PROTEIN YUGO-RELATED"/>
    <property type="match status" value="1"/>
</dbReference>
<evidence type="ECO:0000259" key="3">
    <source>
        <dbReference type="PROSITE" id="PS51201"/>
    </source>
</evidence>
<keyword evidence="5" id="KW-1185">Reference proteome</keyword>
<keyword evidence="4" id="KW-0407">Ion channel</keyword>
<evidence type="ECO:0000313" key="5">
    <source>
        <dbReference type="Proteomes" id="UP000293638"/>
    </source>
</evidence>
<dbReference type="GO" id="GO:0005886">
    <property type="term" value="C:plasma membrane"/>
    <property type="evidence" value="ECO:0007669"/>
    <property type="project" value="UniProtKB-SubCell"/>
</dbReference>